<evidence type="ECO:0000256" key="1">
    <source>
        <dbReference type="ARBA" id="ARBA00004370"/>
    </source>
</evidence>
<organism evidence="4 5">
    <name type="scientific">Ancylostoma ceylanicum</name>
    <dbReference type="NCBI Taxonomy" id="53326"/>
    <lineage>
        <taxon>Eukaryota</taxon>
        <taxon>Metazoa</taxon>
        <taxon>Ecdysozoa</taxon>
        <taxon>Nematoda</taxon>
        <taxon>Chromadorea</taxon>
        <taxon>Rhabditida</taxon>
        <taxon>Rhabditina</taxon>
        <taxon>Rhabditomorpha</taxon>
        <taxon>Strongyloidea</taxon>
        <taxon>Ancylostomatidae</taxon>
        <taxon>Ancylostomatinae</taxon>
        <taxon>Ancylostoma</taxon>
    </lineage>
</organism>
<evidence type="ECO:0000313" key="4">
    <source>
        <dbReference type="EMBL" id="EPB79590.1"/>
    </source>
</evidence>
<feature type="domain" description="Bacterial surface antigen (D15)" evidence="3">
    <location>
        <begin position="59"/>
        <end position="224"/>
    </location>
</feature>
<protein>
    <recommendedName>
        <fullName evidence="3">Bacterial surface antigen (D15) domain-containing protein</fullName>
    </recommendedName>
</protein>
<dbReference type="InterPro" id="IPR000184">
    <property type="entry name" value="Bac_surfAg_D15"/>
</dbReference>
<accession>A0A0D6M633</accession>
<evidence type="ECO:0000313" key="5">
    <source>
        <dbReference type="Proteomes" id="UP000054495"/>
    </source>
</evidence>
<dbReference type="Proteomes" id="UP000054495">
    <property type="component" value="Unassembled WGS sequence"/>
</dbReference>
<dbReference type="GO" id="GO:0019867">
    <property type="term" value="C:outer membrane"/>
    <property type="evidence" value="ECO:0007669"/>
    <property type="project" value="InterPro"/>
</dbReference>
<gene>
    <name evidence="4" type="ORF">ANCCEY_01286</name>
</gene>
<evidence type="ECO:0000259" key="3">
    <source>
        <dbReference type="Pfam" id="PF01103"/>
    </source>
</evidence>
<keyword evidence="5" id="KW-1185">Reference proteome</keyword>
<dbReference type="Pfam" id="PF01103">
    <property type="entry name" value="Omp85"/>
    <property type="match status" value="1"/>
</dbReference>
<proteinExistence type="predicted"/>
<dbReference type="AlphaFoldDB" id="A0A0D6M633"/>
<comment type="subcellular location">
    <subcellularLocation>
        <location evidence="1">Membrane</location>
    </subcellularLocation>
</comment>
<dbReference type="EMBL" id="KE124791">
    <property type="protein sequence ID" value="EPB79590.1"/>
    <property type="molecule type" value="Genomic_DNA"/>
</dbReference>
<reference evidence="4 5" key="1">
    <citation type="submission" date="2013-05" db="EMBL/GenBank/DDBJ databases">
        <title>Draft genome of the parasitic nematode Anyclostoma ceylanicum.</title>
        <authorList>
            <person name="Mitreva M."/>
        </authorList>
    </citation>
    <scope>NUCLEOTIDE SEQUENCE [LARGE SCALE GENOMIC DNA]</scope>
</reference>
<name>A0A0D6M633_9BILA</name>
<keyword evidence="2" id="KW-0472">Membrane</keyword>
<sequence length="225" mass="23763">MENAIPLIDTAPSSNGYIVNFVVKEPKAFSLGLKAGISTNGDADMSLNAGKQSVGGRGEAINTSYTYTVKAAAPLPLGLILSASAQLKNVKGLGDREVHLLDRVYLGGQQDVRGFGLNTLGVRSENSCLGGGAAACGVLHLYRPLFPPQMFFAHAFVSAGSVAPVRSRNIMRDLQDAQRVSIGIGVAFIFRNIFRLEVNYVAPIKHCVGDSQSTGVHIGCGVNFL</sequence>
<evidence type="ECO:0000256" key="2">
    <source>
        <dbReference type="ARBA" id="ARBA00023136"/>
    </source>
</evidence>
<dbReference type="Gene3D" id="2.40.160.50">
    <property type="entry name" value="membrane protein fhac: a member of the omp85/tpsb transporter family"/>
    <property type="match status" value="1"/>
</dbReference>